<dbReference type="Proteomes" id="UP000694728">
    <property type="component" value="Unplaced"/>
</dbReference>
<dbReference type="GO" id="GO:0004114">
    <property type="term" value="F:3',5'-cyclic-nucleotide phosphodiesterase activity"/>
    <property type="evidence" value="ECO:0007669"/>
    <property type="project" value="InterPro"/>
</dbReference>
<dbReference type="SUPFAM" id="SSF109604">
    <property type="entry name" value="HD-domain/PDEase-like"/>
    <property type="match status" value="1"/>
</dbReference>
<dbReference type="AlphaFoldDB" id="A0A8D1GUA7"/>
<proteinExistence type="predicted"/>
<evidence type="ECO:0000259" key="2">
    <source>
        <dbReference type="PROSITE" id="PS51845"/>
    </source>
</evidence>
<dbReference type="PROSITE" id="PS51845">
    <property type="entry name" value="PDEASE_I_2"/>
    <property type="match status" value="1"/>
</dbReference>
<feature type="compositionally biased region" description="Polar residues" evidence="1">
    <location>
        <begin position="76"/>
        <end position="92"/>
    </location>
</feature>
<dbReference type="InterPro" id="IPR036971">
    <property type="entry name" value="PDEase_catalytic_dom_sf"/>
</dbReference>
<dbReference type="GO" id="GO:0007165">
    <property type="term" value="P:signal transduction"/>
    <property type="evidence" value="ECO:0007669"/>
    <property type="project" value="InterPro"/>
</dbReference>
<evidence type="ECO:0000256" key="1">
    <source>
        <dbReference type="SAM" id="MobiDB-lite"/>
    </source>
</evidence>
<name>A0A8D1GUA7_PIG</name>
<dbReference type="Ensembl" id="ENSSSCT00045009795.1">
    <property type="protein sequence ID" value="ENSSSCP00045006676.1"/>
    <property type="gene ID" value="ENSSSCG00045005900.1"/>
</dbReference>
<evidence type="ECO:0000313" key="4">
    <source>
        <dbReference type="Proteomes" id="UP000694728"/>
    </source>
</evidence>
<evidence type="ECO:0000313" key="3">
    <source>
        <dbReference type="Ensembl" id="ENSSSCP00045006676.1"/>
    </source>
</evidence>
<protein>
    <recommendedName>
        <fullName evidence="2">PDEase domain-containing protein</fullName>
    </recommendedName>
</protein>
<feature type="domain" description="PDEase" evidence="2">
    <location>
        <begin position="155"/>
        <end position="213"/>
    </location>
</feature>
<organism evidence="3 4">
    <name type="scientific">Sus scrofa</name>
    <name type="common">Pig</name>
    <dbReference type="NCBI Taxonomy" id="9823"/>
    <lineage>
        <taxon>Eukaryota</taxon>
        <taxon>Metazoa</taxon>
        <taxon>Chordata</taxon>
        <taxon>Craniata</taxon>
        <taxon>Vertebrata</taxon>
        <taxon>Euteleostomi</taxon>
        <taxon>Mammalia</taxon>
        <taxon>Eutheria</taxon>
        <taxon>Laurasiatheria</taxon>
        <taxon>Artiodactyla</taxon>
        <taxon>Suina</taxon>
        <taxon>Suidae</taxon>
        <taxon>Sus</taxon>
    </lineage>
</organism>
<reference evidence="3" key="1">
    <citation type="submission" date="2025-08" db="UniProtKB">
        <authorList>
            <consortium name="Ensembl"/>
        </authorList>
    </citation>
    <scope>IDENTIFICATION</scope>
</reference>
<accession>A0A8D1GUA7</accession>
<dbReference type="Gene3D" id="1.10.1300.10">
    <property type="entry name" value="3'5'-cyclic nucleotide phosphodiesterase, catalytic domain"/>
    <property type="match status" value="1"/>
</dbReference>
<feature type="region of interest" description="Disordered" evidence="1">
    <location>
        <begin position="55"/>
        <end position="126"/>
    </location>
</feature>
<dbReference type="InterPro" id="IPR002073">
    <property type="entry name" value="PDEase_catalytic_dom"/>
</dbReference>
<sequence length="213" mass="23154">ESARGGVWTGPGSRLWKQRLSLLCDFPSGASDKSWTRRTSYRSCGLTRCLQRCGTGWPPPSPSRPGPKAAERRRSPSSGASSTQCRLGSSWNGEAGPALPPSASSGVPLSQPPGLPGPHSTSSPTCSDPSLWPHPWACHSSFSSRRMFRRTYTSVGPTYSTAVLNCLKNLDLWCFNVFSLNRAADDHALRTIVFELLTRHNLISRFKVGQPPS</sequence>